<sequence length="199" mass="23244">MDSTKRSLQKISKTLEKSLNEREDLIKNTRQIITLCSESIIDCHKKDTNSAAKKTLQAKKLLEQYRKNIDKSLYKYLIPSEQEFVEASSFLALIQGKNIPSPEALGVKDESFVLGLLDCIGEMRRDVYDKIRIGKSEDAREMFEKMDELYLMLYPFAYFDKVVKEARRKLDVNRILVEETRIAITEEIRRSDLIKKLKK</sequence>
<organism evidence="1 2">
    <name type="scientific">Candidatus Nitrosotenuis cloacae</name>
    <dbReference type="NCBI Taxonomy" id="1603555"/>
    <lineage>
        <taxon>Archaea</taxon>
        <taxon>Nitrososphaerota</taxon>
        <taxon>Candidatus Nitrosotenuis</taxon>
    </lineage>
</organism>
<dbReference type="Proteomes" id="UP000266745">
    <property type="component" value="Chromosome"/>
</dbReference>
<keyword evidence="2" id="KW-1185">Reference proteome</keyword>
<dbReference type="InterPro" id="IPR036081">
    <property type="entry name" value="Translin_sf"/>
</dbReference>
<protein>
    <submittedName>
        <fullName evidence="1">RNA-binding protein</fullName>
    </submittedName>
</protein>
<evidence type="ECO:0000313" key="1">
    <source>
        <dbReference type="EMBL" id="AJZ75725.1"/>
    </source>
</evidence>
<name>A0A3G1B6G4_9ARCH</name>
<dbReference type="STRING" id="1603555.SU86_004360"/>
<dbReference type="OrthoDB" id="26985at2157"/>
<dbReference type="GeneID" id="24875628"/>
<dbReference type="RefSeq" id="WP_048188579.1">
    <property type="nucleotide sequence ID" value="NZ_CP011097.1"/>
</dbReference>
<dbReference type="GO" id="GO:0043565">
    <property type="term" value="F:sequence-specific DNA binding"/>
    <property type="evidence" value="ECO:0007669"/>
    <property type="project" value="InterPro"/>
</dbReference>
<accession>A0A3G1B6G4</accession>
<dbReference type="SUPFAM" id="SSF74784">
    <property type="entry name" value="Translin"/>
    <property type="match status" value="1"/>
</dbReference>
<reference evidence="1 2" key="1">
    <citation type="journal article" date="2016" name="Sci. Rep.">
        <title>A novel ammonia-oxidizing archaeon from wastewater treatment plant: Its enrichment, physiological and genomic characteristics.</title>
        <authorList>
            <person name="Li Y."/>
            <person name="Ding K."/>
            <person name="Wen X."/>
            <person name="Zhang B."/>
            <person name="Shen B."/>
            <person name="Yang Y."/>
        </authorList>
    </citation>
    <scope>NUCLEOTIDE SEQUENCE [LARGE SCALE GENOMIC DNA]</scope>
    <source>
        <strain evidence="1 2">SAT1</strain>
    </source>
</reference>
<evidence type="ECO:0000313" key="2">
    <source>
        <dbReference type="Proteomes" id="UP000266745"/>
    </source>
</evidence>
<dbReference type="Gene3D" id="1.20.58.2140">
    <property type="match status" value="1"/>
</dbReference>
<dbReference type="AlphaFoldDB" id="A0A3G1B6G4"/>
<dbReference type="KEGG" id="tah:SU86_004360"/>
<dbReference type="EMBL" id="CP011097">
    <property type="protein sequence ID" value="AJZ75725.1"/>
    <property type="molecule type" value="Genomic_DNA"/>
</dbReference>
<gene>
    <name evidence="1" type="ORF">SU86_004360</name>
</gene>
<dbReference type="CDD" id="cd14820">
    <property type="entry name" value="TRAX"/>
    <property type="match status" value="1"/>
</dbReference>
<proteinExistence type="predicted"/>